<evidence type="ECO:0000313" key="3">
    <source>
        <dbReference type="Proteomes" id="UP000029920"/>
    </source>
</evidence>
<comment type="caution">
    <text evidence="2">The sequence shown here is derived from an EMBL/GenBank/DDBJ whole genome shotgun (WGS) entry which is preliminary data.</text>
</comment>
<keyword evidence="1" id="KW-1133">Transmembrane helix</keyword>
<dbReference type="RefSeq" id="WP_034554231.1">
    <property type="nucleotide sequence ID" value="NZ_JRPC02000030.1"/>
</dbReference>
<feature type="transmembrane region" description="Helical" evidence="1">
    <location>
        <begin position="127"/>
        <end position="145"/>
    </location>
</feature>
<keyword evidence="1" id="KW-0472">Membrane</keyword>
<dbReference type="Proteomes" id="UP000029920">
    <property type="component" value="Unassembled WGS sequence"/>
</dbReference>
<feature type="transmembrane region" description="Helical" evidence="1">
    <location>
        <begin position="102"/>
        <end position="121"/>
    </location>
</feature>
<accession>A0A4U8UFF4</accession>
<dbReference type="EMBL" id="JRPC02000030">
    <property type="protein sequence ID" value="TLE13947.1"/>
    <property type="molecule type" value="Genomic_DNA"/>
</dbReference>
<sequence length="360" mass="40963">MGLGRAFKKVVKSVSSIGKSIFKIPKKIGKEVVRPIKRYLDEWKRDRDRYYDEKIAQYQQVSNKYKLGLKWEEYQPIAWEYATQRAKSEQNTIQRAFSSGNVFKTLLVITLAVVGVSLSYMTFGTSFAITSAIISSLLSFSSYAYNLQLNAKMQWLSINAKATSSKINALKAANSAKEQKEMISDILIFQPYAMFANGSIYNDGLAGSESYSPSVAYDPSKGILGTYKKHPIDDFVLNRDSKIQAGGSGFITNILNPAIPLAKFELPHQSQQEILMDNMKQANKRITEGFLKLNELHFNILGTAGNVYNRIKKVQVDKYWKKMLSDDFLQKNKNYSLGLRADFNFLHKKHFLKEPNKKHI</sequence>
<evidence type="ECO:0000256" key="1">
    <source>
        <dbReference type="SAM" id="Phobius"/>
    </source>
</evidence>
<protein>
    <submittedName>
        <fullName evidence="2">Uncharacterized protein</fullName>
    </submittedName>
</protein>
<keyword evidence="1" id="KW-0812">Transmembrane</keyword>
<dbReference type="AlphaFoldDB" id="A0A4U8UFF4"/>
<evidence type="ECO:0000313" key="2">
    <source>
        <dbReference type="EMBL" id="TLE13947.1"/>
    </source>
</evidence>
<proteinExistence type="predicted"/>
<gene>
    <name evidence="2" type="ORF">LS72_009405</name>
</gene>
<reference evidence="2 3" key="1">
    <citation type="journal article" date="2014" name="Genome Announc.">
        <title>Draft genome sequences of eight enterohepatic helicobacter species isolated from both laboratory and wild rodents.</title>
        <authorList>
            <person name="Sheh A."/>
            <person name="Shen Z."/>
            <person name="Fox J.G."/>
        </authorList>
    </citation>
    <scope>NUCLEOTIDE SEQUENCE [LARGE SCALE GENOMIC DNA]</scope>
    <source>
        <strain evidence="2 3">MIT-03-7007</strain>
    </source>
</reference>
<organism evidence="2 3">
    <name type="scientific">Helicobacter apodemus</name>
    <dbReference type="NCBI Taxonomy" id="135569"/>
    <lineage>
        <taxon>Bacteria</taxon>
        <taxon>Pseudomonadati</taxon>
        <taxon>Campylobacterota</taxon>
        <taxon>Epsilonproteobacteria</taxon>
        <taxon>Campylobacterales</taxon>
        <taxon>Helicobacteraceae</taxon>
        <taxon>Helicobacter</taxon>
    </lineage>
</organism>
<name>A0A4U8UFF4_9HELI</name>
<keyword evidence="3" id="KW-1185">Reference proteome</keyword>